<keyword evidence="6" id="KW-0443">Lipid metabolism</keyword>
<dbReference type="SMART" id="SM00563">
    <property type="entry name" value="PlsC"/>
    <property type="match status" value="1"/>
</dbReference>
<evidence type="ECO:0000256" key="4">
    <source>
        <dbReference type="ARBA" id="ARBA00022692"/>
    </source>
</evidence>
<dbReference type="GO" id="GO:0016020">
    <property type="term" value="C:membrane"/>
    <property type="evidence" value="ECO:0007669"/>
    <property type="project" value="UniProtKB-SubCell"/>
</dbReference>
<evidence type="ECO:0000313" key="11">
    <source>
        <dbReference type="EMBL" id="ABO93898.1"/>
    </source>
</evidence>
<dbReference type="KEGG" id="olu:OSTLU_29090"/>
<dbReference type="InterPro" id="IPR002123">
    <property type="entry name" value="Plipid/glycerol_acylTrfase"/>
</dbReference>
<dbReference type="GeneID" id="4999528"/>
<comment type="subcellular location">
    <subcellularLocation>
        <location evidence="1">Membrane</location>
    </subcellularLocation>
</comment>
<keyword evidence="12" id="KW-1185">Reference proteome</keyword>
<evidence type="ECO:0000256" key="8">
    <source>
        <dbReference type="ARBA" id="ARBA00023315"/>
    </source>
</evidence>
<dbReference type="SUPFAM" id="SSF69593">
    <property type="entry name" value="Glycerol-3-phosphate (1)-acyltransferase"/>
    <property type="match status" value="1"/>
</dbReference>
<dbReference type="PANTHER" id="PTHR23063">
    <property type="entry name" value="PHOSPHOLIPID ACYLTRANSFERASE"/>
    <property type="match status" value="1"/>
</dbReference>
<evidence type="ECO:0000256" key="1">
    <source>
        <dbReference type="ARBA" id="ARBA00004370"/>
    </source>
</evidence>
<comment type="similarity">
    <text evidence="2">Belongs to the 1-acyl-sn-glycerol-3-phosphate acyltransferase family.</text>
</comment>
<evidence type="ECO:0000256" key="6">
    <source>
        <dbReference type="ARBA" id="ARBA00023098"/>
    </source>
</evidence>
<dbReference type="Proteomes" id="UP000001568">
    <property type="component" value="Chromosome 1"/>
</dbReference>
<keyword evidence="5 9" id="KW-1133">Transmembrane helix</keyword>
<reference evidence="11 12" key="1">
    <citation type="journal article" date="2007" name="Proc. Natl. Acad. Sci. U.S.A.">
        <title>The tiny eukaryote Ostreococcus provides genomic insights into the paradox of plankton speciation.</title>
        <authorList>
            <person name="Palenik B."/>
            <person name="Grimwood J."/>
            <person name="Aerts A."/>
            <person name="Rouze P."/>
            <person name="Salamov A."/>
            <person name="Putnam N."/>
            <person name="Dupont C."/>
            <person name="Jorgensen R."/>
            <person name="Derelle E."/>
            <person name="Rombauts S."/>
            <person name="Zhou K."/>
            <person name="Otillar R."/>
            <person name="Merchant S.S."/>
            <person name="Podell S."/>
            <person name="Gaasterland T."/>
            <person name="Napoli C."/>
            <person name="Gendler K."/>
            <person name="Manuell A."/>
            <person name="Tai V."/>
            <person name="Vallon O."/>
            <person name="Piganeau G."/>
            <person name="Jancek S."/>
            <person name="Heijde M."/>
            <person name="Jabbari K."/>
            <person name="Bowler C."/>
            <person name="Lohr M."/>
            <person name="Robbens S."/>
            <person name="Werner G."/>
            <person name="Dubchak I."/>
            <person name="Pazour G.J."/>
            <person name="Ren Q."/>
            <person name="Paulsen I."/>
            <person name="Delwiche C."/>
            <person name="Schmutz J."/>
            <person name="Rokhsar D."/>
            <person name="Van de Peer Y."/>
            <person name="Moreau H."/>
            <person name="Grigoriev I.V."/>
        </authorList>
    </citation>
    <scope>NUCLEOTIDE SEQUENCE [LARGE SCALE GENOMIC DNA]</scope>
    <source>
        <strain evidence="11 12">CCE9901</strain>
    </source>
</reference>
<proteinExistence type="inferred from homology"/>
<dbReference type="AlphaFoldDB" id="A4RRP4"/>
<dbReference type="GO" id="GO:0016746">
    <property type="term" value="F:acyltransferase activity"/>
    <property type="evidence" value="ECO:0007669"/>
    <property type="project" value="UniProtKB-KW"/>
</dbReference>
<feature type="transmembrane region" description="Helical" evidence="9">
    <location>
        <begin position="19"/>
        <end position="39"/>
    </location>
</feature>
<dbReference type="GO" id="GO:0006629">
    <property type="term" value="P:lipid metabolic process"/>
    <property type="evidence" value="ECO:0007669"/>
    <property type="project" value="UniProtKB-KW"/>
</dbReference>
<gene>
    <name evidence="11" type="ORF">OSTLU_29090</name>
</gene>
<protein>
    <recommendedName>
        <fullName evidence="10">Phospholipid/glycerol acyltransferase domain-containing protein</fullName>
    </recommendedName>
</protein>
<dbReference type="Pfam" id="PF01553">
    <property type="entry name" value="Acyltransferase"/>
    <property type="match status" value="1"/>
</dbReference>
<evidence type="ECO:0000256" key="5">
    <source>
        <dbReference type="ARBA" id="ARBA00022989"/>
    </source>
</evidence>
<sequence>MTPTAVYPRSNFVRRGYRVFILLPLRLCAFVTTLGLLWVESVAHILLCFLLNVRLGPRATQHAAEEAGTNSRVAFVNDWLKLRLNAEYPTWFMKFHDTHLRVAHFAAKVALFCLGYSKLDVQGERDPQADVLVCNHRGIIDALVLSFALNQVPIFVGGASIVELPFLRELGISLDLYFVDESMRKFAVYELRDLLSPKSSTRRRPLVVFPEGSADYGTSLRTWIHPGCFQIVSAERMQGVALTFQGLGEFSPTWPLSSRLHTLFGILFFLAQIPSNRSRVEFIKPKVAENATREEMMEDFRRAIASALDVPVANERGGYDMPHRER</sequence>
<evidence type="ECO:0000256" key="7">
    <source>
        <dbReference type="ARBA" id="ARBA00023136"/>
    </source>
</evidence>
<name>A4RRP4_OSTLU</name>
<dbReference type="OrthoDB" id="1854593at2759"/>
<evidence type="ECO:0000256" key="2">
    <source>
        <dbReference type="ARBA" id="ARBA00008655"/>
    </source>
</evidence>
<dbReference type="HOGENOM" id="CLU_853615_0_0_1"/>
<keyword evidence="4 9" id="KW-0812">Transmembrane</keyword>
<dbReference type="RefSeq" id="XP_001415606.1">
    <property type="nucleotide sequence ID" value="XM_001415569.1"/>
</dbReference>
<dbReference type="Gramene" id="ABO93898">
    <property type="protein sequence ID" value="ABO93898"/>
    <property type="gene ID" value="OSTLU_29090"/>
</dbReference>
<keyword evidence="8" id="KW-0012">Acyltransferase</keyword>
<keyword evidence="7 9" id="KW-0472">Membrane</keyword>
<evidence type="ECO:0000313" key="12">
    <source>
        <dbReference type="Proteomes" id="UP000001568"/>
    </source>
</evidence>
<evidence type="ECO:0000256" key="9">
    <source>
        <dbReference type="SAM" id="Phobius"/>
    </source>
</evidence>
<feature type="domain" description="Phospholipid/glycerol acyltransferase" evidence="10">
    <location>
        <begin position="130"/>
        <end position="245"/>
    </location>
</feature>
<organism evidence="11 12">
    <name type="scientific">Ostreococcus lucimarinus (strain CCE9901)</name>
    <dbReference type="NCBI Taxonomy" id="436017"/>
    <lineage>
        <taxon>Eukaryota</taxon>
        <taxon>Viridiplantae</taxon>
        <taxon>Chlorophyta</taxon>
        <taxon>Mamiellophyceae</taxon>
        <taxon>Mamiellales</taxon>
        <taxon>Bathycoccaceae</taxon>
        <taxon>Ostreococcus</taxon>
    </lineage>
</organism>
<dbReference type="PANTHER" id="PTHR23063:SF52">
    <property type="entry name" value="LYSOPHOSPHATIDYLCHOLINE ACYLTRANSFERASE"/>
    <property type="match status" value="1"/>
</dbReference>
<keyword evidence="3" id="KW-0808">Transferase</keyword>
<dbReference type="EMBL" id="CP000581">
    <property type="protein sequence ID" value="ABO93898.1"/>
    <property type="molecule type" value="Genomic_DNA"/>
</dbReference>
<evidence type="ECO:0000259" key="10">
    <source>
        <dbReference type="SMART" id="SM00563"/>
    </source>
</evidence>
<accession>A4RRP4</accession>
<evidence type="ECO:0000256" key="3">
    <source>
        <dbReference type="ARBA" id="ARBA00022679"/>
    </source>
</evidence>